<dbReference type="InterPro" id="IPR022973">
    <property type="entry name" value="Ribosomal_uL10_bac"/>
</dbReference>
<comment type="caution">
    <text evidence="6">The sequence shown here is derived from an EMBL/GenBank/DDBJ whole genome shotgun (WGS) entry which is preliminary data.</text>
</comment>
<dbReference type="EMBL" id="JACVHF010000012">
    <property type="protein sequence ID" value="MBC9785243.1"/>
    <property type="molecule type" value="Genomic_DNA"/>
</dbReference>
<keyword evidence="7" id="KW-1185">Reference proteome</keyword>
<dbReference type="InterPro" id="IPR002363">
    <property type="entry name" value="Ribosomal_uL10_CS_bac"/>
</dbReference>
<comment type="similarity">
    <text evidence="1 5">Belongs to the universal ribosomal protein uL10 family.</text>
</comment>
<dbReference type="RefSeq" id="WP_188040736.1">
    <property type="nucleotide sequence ID" value="NZ_JACVHF010000012.1"/>
</dbReference>
<dbReference type="Gene3D" id="6.10.250.290">
    <property type="match status" value="1"/>
</dbReference>
<dbReference type="InterPro" id="IPR001790">
    <property type="entry name" value="Ribosomal_uL10"/>
</dbReference>
<protein>
    <recommendedName>
        <fullName evidence="4 5">Large ribosomal subunit protein uL10</fullName>
    </recommendedName>
</protein>
<evidence type="ECO:0000256" key="3">
    <source>
        <dbReference type="ARBA" id="ARBA00023274"/>
    </source>
</evidence>
<comment type="subunit">
    <text evidence="5">Part of the ribosomal stalk of the 50S ribosomal subunit. The N-terminus interacts with L11 and the large rRNA to form the base of the stalk. The C-terminus forms an elongated spine to which L12 dimers bind in a sequential fashion forming a multimeric L10(L12)X complex.</text>
</comment>
<keyword evidence="5" id="KW-0699">rRNA-binding</keyword>
<proteinExistence type="inferred from homology"/>
<organism evidence="6 7">
    <name type="scientific">Heliobacterium chlorum</name>
    <dbReference type="NCBI Taxonomy" id="2698"/>
    <lineage>
        <taxon>Bacteria</taxon>
        <taxon>Bacillati</taxon>
        <taxon>Bacillota</taxon>
        <taxon>Clostridia</taxon>
        <taxon>Eubacteriales</taxon>
        <taxon>Heliobacteriaceae</taxon>
        <taxon>Heliobacterium</taxon>
    </lineage>
</organism>
<keyword evidence="3 5" id="KW-0687">Ribonucleoprotein</keyword>
<dbReference type="Proteomes" id="UP000617402">
    <property type="component" value="Unassembled WGS sequence"/>
</dbReference>
<evidence type="ECO:0000256" key="4">
    <source>
        <dbReference type="ARBA" id="ARBA00035202"/>
    </source>
</evidence>
<dbReference type="SUPFAM" id="SSF160369">
    <property type="entry name" value="Ribosomal protein L10-like"/>
    <property type="match status" value="1"/>
</dbReference>
<dbReference type="InterPro" id="IPR043141">
    <property type="entry name" value="Ribosomal_uL10-like_sf"/>
</dbReference>
<dbReference type="Gene3D" id="3.30.70.1730">
    <property type="match status" value="1"/>
</dbReference>
<evidence type="ECO:0000256" key="2">
    <source>
        <dbReference type="ARBA" id="ARBA00022980"/>
    </source>
</evidence>
<evidence type="ECO:0000256" key="1">
    <source>
        <dbReference type="ARBA" id="ARBA00008889"/>
    </source>
</evidence>
<evidence type="ECO:0000256" key="5">
    <source>
        <dbReference type="HAMAP-Rule" id="MF_00362"/>
    </source>
</evidence>
<evidence type="ECO:0000313" key="7">
    <source>
        <dbReference type="Proteomes" id="UP000617402"/>
    </source>
</evidence>
<evidence type="ECO:0000313" key="6">
    <source>
        <dbReference type="EMBL" id="MBC9785243.1"/>
    </source>
</evidence>
<keyword evidence="2 5" id="KW-0689">Ribosomal protein</keyword>
<dbReference type="HAMAP" id="MF_00362">
    <property type="entry name" value="Ribosomal_uL10"/>
    <property type="match status" value="1"/>
</dbReference>
<name>A0ABR7T5G0_HELCL</name>
<dbReference type="GO" id="GO:0005840">
    <property type="term" value="C:ribosome"/>
    <property type="evidence" value="ECO:0007669"/>
    <property type="project" value="UniProtKB-KW"/>
</dbReference>
<accession>A0ABR7T5G0</accession>
<comment type="function">
    <text evidence="5">Forms part of the ribosomal stalk, playing a central role in the interaction of the ribosome with GTP-bound translation factors.</text>
</comment>
<dbReference type="Pfam" id="PF00466">
    <property type="entry name" value="Ribosomal_L10"/>
    <property type="match status" value="1"/>
</dbReference>
<gene>
    <name evidence="5" type="primary">rplJ</name>
    <name evidence="6" type="ORF">H1S01_12060</name>
</gene>
<dbReference type="PANTHER" id="PTHR11560">
    <property type="entry name" value="39S RIBOSOMAL PROTEIN L10, MITOCHONDRIAL"/>
    <property type="match status" value="1"/>
</dbReference>
<dbReference type="NCBIfam" id="NF000955">
    <property type="entry name" value="PRK00099.1-1"/>
    <property type="match status" value="1"/>
</dbReference>
<keyword evidence="5" id="KW-0694">RNA-binding</keyword>
<dbReference type="CDD" id="cd05797">
    <property type="entry name" value="Ribosomal_L10"/>
    <property type="match status" value="1"/>
</dbReference>
<dbReference type="InterPro" id="IPR047865">
    <property type="entry name" value="Ribosomal_uL10_bac_type"/>
</dbReference>
<dbReference type="PROSITE" id="PS01109">
    <property type="entry name" value="RIBOSOMAL_L10"/>
    <property type="match status" value="1"/>
</dbReference>
<reference evidence="6 7" key="1">
    <citation type="submission" date="2020-07" db="EMBL/GenBank/DDBJ databases">
        <title>Draft whole-genome sequence of Heliobacterium chlorum DSM 3682, type strain.</title>
        <authorList>
            <person name="Kyndt J.A."/>
            <person name="Meyer T.E."/>
            <person name="Imhoff J.F."/>
        </authorList>
    </citation>
    <scope>NUCLEOTIDE SEQUENCE [LARGE SCALE GENOMIC DNA]</scope>
    <source>
        <strain evidence="6 7">DSM 3682</strain>
    </source>
</reference>
<sequence length="176" mass="18591">MTTKAVKAESLVEIKEKLGQAQSCVLVDFRGMTVKEATDLRNKCREVGVDFKVCKNTLTSIAAAELGIQGLDVYLAGPTAIAFGLTDAVAPAKVLTEFAKTTKNKNFAVKGGVVDGKVIDANGVKALADLPSREVLLAQVLAGIQGPLVGLVNVLQGPIRKLGYALEDLRKQKEIA</sequence>